<proteinExistence type="predicted"/>
<gene>
    <name evidence="1" type="ORF">EDD29_8582</name>
</gene>
<reference evidence="1 2" key="1">
    <citation type="submission" date="2018-11" db="EMBL/GenBank/DDBJ databases">
        <title>Sequencing the genomes of 1000 actinobacteria strains.</title>
        <authorList>
            <person name="Klenk H.-P."/>
        </authorList>
    </citation>
    <scope>NUCLEOTIDE SEQUENCE [LARGE SCALE GENOMIC DNA]</scope>
    <source>
        <strain evidence="1 2">DSM 44254</strain>
    </source>
</reference>
<sequence>MSSIFHVADRSAWAATTPSTPYAWSSRDLPLTEAGFIHCCTEPQLPHVLTTYYADADPATLCLLEIDPSSLDVRYEPAPTGDLFPHLYSPLPLSSVIRVLPLPNTR</sequence>
<evidence type="ECO:0000313" key="1">
    <source>
        <dbReference type="EMBL" id="ROO90842.1"/>
    </source>
</evidence>
<evidence type="ECO:0000313" key="2">
    <source>
        <dbReference type="Proteomes" id="UP000272400"/>
    </source>
</evidence>
<name>A0A3N1DBF2_9ACTN</name>
<protein>
    <submittedName>
        <fullName evidence="1">Uncharacterized protein (DUF952 family)</fullName>
    </submittedName>
</protein>
<dbReference type="Gene3D" id="3.20.170.20">
    <property type="entry name" value="Protein of unknown function DUF952"/>
    <property type="match status" value="1"/>
</dbReference>
<organism evidence="1 2">
    <name type="scientific">Actinocorallia herbida</name>
    <dbReference type="NCBI Taxonomy" id="58109"/>
    <lineage>
        <taxon>Bacteria</taxon>
        <taxon>Bacillati</taxon>
        <taxon>Actinomycetota</taxon>
        <taxon>Actinomycetes</taxon>
        <taxon>Streptosporangiales</taxon>
        <taxon>Thermomonosporaceae</taxon>
        <taxon>Actinocorallia</taxon>
    </lineage>
</organism>
<dbReference type="PANTHER" id="PTHR34129">
    <property type="entry name" value="BLR1139 PROTEIN"/>
    <property type="match status" value="1"/>
</dbReference>
<dbReference type="PANTHER" id="PTHR34129:SF1">
    <property type="entry name" value="DUF952 DOMAIN-CONTAINING PROTEIN"/>
    <property type="match status" value="1"/>
</dbReference>
<keyword evidence="2" id="KW-1185">Reference proteome</keyword>
<dbReference type="Pfam" id="PF06108">
    <property type="entry name" value="DUF952"/>
    <property type="match status" value="1"/>
</dbReference>
<dbReference type="Proteomes" id="UP000272400">
    <property type="component" value="Unassembled WGS sequence"/>
</dbReference>
<dbReference type="OrthoDB" id="5638018at2"/>
<dbReference type="RefSeq" id="WP_123669739.1">
    <property type="nucleotide sequence ID" value="NZ_RJKE01000001.1"/>
</dbReference>
<dbReference type="InterPro" id="IPR009297">
    <property type="entry name" value="DUF952"/>
</dbReference>
<comment type="caution">
    <text evidence="1">The sequence shown here is derived from an EMBL/GenBank/DDBJ whole genome shotgun (WGS) entry which is preliminary data.</text>
</comment>
<dbReference type="AlphaFoldDB" id="A0A3N1DBF2"/>
<dbReference type="EMBL" id="RJKE01000001">
    <property type="protein sequence ID" value="ROO90842.1"/>
    <property type="molecule type" value="Genomic_DNA"/>
</dbReference>
<dbReference type="SUPFAM" id="SSF56399">
    <property type="entry name" value="ADP-ribosylation"/>
    <property type="match status" value="1"/>
</dbReference>
<accession>A0A3N1DBF2</accession>